<comment type="caution">
    <text evidence="1">The sequence shown here is derived from an EMBL/GenBank/DDBJ whole genome shotgun (WGS) entry which is preliminary data.</text>
</comment>
<evidence type="ECO:0000313" key="2">
    <source>
        <dbReference type="Proteomes" id="UP000886523"/>
    </source>
</evidence>
<proteinExistence type="predicted"/>
<keyword evidence="2" id="KW-1185">Reference proteome</keyword>
<accession>A0A9P6AHZ8</accession>
<sequence length="342" mass="38899">MYRNEEWAQFIMAIIGDGKCGMLKLSSKWFIVSLARDSTLWQVLDVRPSKEREVENEYCEGVLDIFNQVISLIKTLVTNCDFAYSAPHLRLESGLTSLDLDYHFATFLAHGWTPFLVWDQQNINTFLLEAYHYVYVVYCHVTAQTYDGKEHVILFSPENEARIESLVESFNMGFRQVFCTSHPVHSDENFACLVQPIRLADYSHPHFLHYPPTFAPDMPSAVLHLSKKCSNLRPLDWNQEDAERTGLAKSATSNPCSNIVLHERASVDSHLCRLTITIAIPPTLFLLPTSPTTQARSSLGPSPTEEIHLHKCEFSITIEAFDITGRMTQTNVVQFLIRACVP</sequence>
<organism evidence="1 2">
    <name type="scientific">Hydnum rufescens UP504</name>
    <dbReference type="NCBI Taxonomy" id="1448309"/>
    <lineage>
        <taxon>Eukaryota</taxon>
        <taxon>Fungi</taxon>
        <taxon>Dikarya</taxon>
        <taxon>Basidiomycota</taxon>
        <taxon>Agaricomycotina</taxon>
        <taxon>Agaricomycetes</taxon>
        <taxon>Cantharellales</taxon>
        <taxon>Hydnaceae</taxon>
        <taxon>Hydnum</taxon>
    </lineage>
</organism>
<reference evidence="1" key="1">
    <citation type="journal article" date="2020" name="Nat. Commun.">
        <title>Large-scale genome sequencing of mycorrhizal fungi provides insights into the early evolution of symbiotic traits.</title>
        <authorList>
            <person name="Miyauchi S."/>
            <person name="Kiss E."/>
            <person name="Kuo A."/>
            <person name="Drula E."/>
            <person name="Kohler A."/>
            <person name="Sanchez-Garcia M."/>
            <person name="Morin E."/>
            <person name="Andreopoulos B."/>
            <person name="Barry K.W."/>
            <person name="Bonito G."/>
            <person name="Buee M."/>
            <person name="Carver A."/>
            <person name="Chen C."/>
            <person name="Cichocki N."/>
            <person name="Clum A."/>
            <person name="Culley D."/>
            <person name="Crous P.W."/>
            <person name="Fauchery L."/>
            <person name="Girlanda M."/>
            <person name="Hayes R.D."/>
            <person name="Keri Z."/>
            <person name="LaButti K."/>
            <person name="Lipzen A."/>
            <person name="Lombard V."/>
            <person name="Magnuson J."/>
            <person name="Maillard F."/>
            <person name="Murat C."/>
            <person name="Nolan M."/>
            <person name="Ohm R.A."/>
            <person name="Pangilinan J."/>
            <person name="Pereira M.F."/>
            <person name="Perotto S."/>
            <person name="Peter M."/>
            <person name="Pfister S."/>
            <person name="Riley R."/>
            <person name="Sitrit Y."/>
            <person name="Stielow J.B."/>
            <person name="Szollosi G."/>
            <person name="Zifcakova L."/>
            <person name="Stursova M."/>
            <person name="Spatafora J.W."/>
            <person name="Tedersoo L."/>
            <person name="Vaario L.M."/>
            <person name="Yamada A."/>
            <person name="Yan M."/>
            <person name="Wang P."/>
            <person name="Xu J."/>
            <person name="Bruns T."/>
            <person name="Baldrian P."/>
            <person name="Vilgalys R."/>
            <person name="Dunand C."/>
            <person name="Henrissat B."/>
            <person name="Grigoriev I.V."/>
            <person name="Hibbett D."/>
            <person name="Nagy L.G."/>
            <person name="Martin F.M."/>
        </authorList>
    </citation>
    <scope>NUCLEOTIDE SEQUENCE</scope>
    <source>
        <strain evidence="1">UP504</strain>
    </source>
</reference>
<dbReference type="OrthoDB" id="3309814at2759"/>
<evidence type="ECO:0000313" key="1">
    <source>
        <dbReference type="EMBL" id="KAF9506066.1"/>
    </source>
</evidence>
<dbReference type="AlphaFoldDB" id="A0A9P6AHZ8"/>
<gene>
    <name evidence="1" type="ORF">BS47DRAFT_1367619</name>
</gene>
<dbReference type="EMBL" id="MU129125">
    <property type="protein sequence ID" value="KAF9506066.1"/>
    <property type="molecule type" value="Genomic_DNA"/>
</dbReference>
<dbReference type="Proteomes" id="UP000886523">
    <property type="component" value="Unassembled WGS sequence"/>
</dbReference>
<name>A0A9P6AHZ8_9AGAM</name>
<protein>
    <submittedName>
        <fullName evidence="1">Uncharacterized protein</fullName>
    </submittedName>
</protein>